<dbReference type="SUPFAM" id="SSF57716">
    <property type="entry name" value="Glucocorticoid receptor-like (DNA-binding domain)"/>
    <property type="match status" value="2"/>
</dbReference>
<dbReference type="Ensembl" id="ENSEEET00000062397.1">
    <property type="protein sequence ID" value="ENSEEEP00000060684.1"/>
    <property type="gene ID" value="ENSEEEG00000028629.1"/>
</dbReference>
<evidence type="ECO:0000313" key="7">
    <source>
        <dbReference type="Proteomes" id="UP000314983"/>
    </source>
</evidence>
<keyword evidence="1 4" id="KW-0479">Metal-binding</keyword>
<evidence type="ECO:0000256" key="1">
    <source>
        <dbReference type="ARBA" id="ARBA00022723"/>
    </source>
</evidence>
<dbReference type="FunFam" id="2.10.110.10:FF:000002">
    <property type="entry name" value="LIM domain and actin-binding 1"/>
    <property type="match status" value="1"/>
</dbReference>
<reference evidence="6" key="2">
    <citation type="submission" date="2025-08" db="UniProtKB">
        <authorList>
            <consortium name="Ensembl"/>
        </authorList>
    </citation>
    <scope>IDENTIFICATION</scope>
</reference>
<evidence type="ECO:0000256" key="4">
    <source>
        <dbReference type="PROSITE-ProRule" id="PRU00125"/>
    </source>
</evidence>
<reference evidence="6" key="3">
    <citation type="submission" date="2025-09" db="UniProtKB">
        <authorList>
            <consortium name="Ensembl"/>
        </authorList>
    </citation>
    <scope>IDENTIFICATION</scope>
</reference>
<dbReference type="GeneTree" id="ENSGT00940000167474"/>
<dbReference type="GO" id="GO:0046872">
    <property type="term" value="F:metal ion binding"/>
    <property type="evidence" value="ECO:0007669"/>
    <property type="project" value="UniProtKB-KW"/>
</dbReference>
<feature type="domain" description="LIM zinc-binding" evidence="5">
    <location>
        <begin position="21"/>
        <end position="81"/>
    </location>
</feature>
<dbReference type="PROSITE" id="PS00478">
    <property type="entry name" value="LIM_DOMAIN_1"/>
    <property type="match status" value="1"/>
</dbReference>
<evidence type="ECO:0000313" key="6">
    <source>
        <dbReference type="Ensembl" id="ENSEEEP00000060684.1"/>
    </source>
</evidence>
<accession>A0AAY5EVB8</accession>
<dbReference type="Proteomes" id="UP000314983">
    <property type="component" value="Chromosome 2"/>
</dbReference>
<evidence type="ECO:0000256" key="3">
    <source>
        <dbReference type="ARBA" id="ARBA00023038"/>
    </source>
</evidence>
<reference evidence="6 7" key="1">
    <citation type="submission" date="2020-05" db="EMBL/GenBank/DDBJ databases">
        <title>Electrophorus electricus (electric eel) genome, fEleEle1, primary haplotype.</title>
        <authorList>
            <person name="Myers G."/>
            <person name="Meyer A."/>
            <person name="Fedrigo O."/>
            <person name="Formenti G."/>
            <person name="Rhie A."/>
            <person name="Tracey A."/>
            <person name="Sims Y."/>
            <person name="Jarvis E.D."/>
        </authorList>
    </citation>
    <scope>NUCLEOTIDE SEQUENCE [LARGE SCALE GENOMIC DNA]</scope>
</reference>
<sequence>MLFWGSTINRSIRDIRVPRSELCTGCQKRVYPMEGLLVDKKKFHKACFSCEYCKNKLNLGNYVSLHGHLYCPSHYKQLFKSKGYFDEVFGQGSQKLVPNKDSTEFILCVCICHI</sequence>
<proteinExistence type="predicted"/>
<keyword evidence="7" id="KW-1185">Reference proteome</keyword>
<dbReference type="Gene3D" id="2.10.110.10">
    <property type="entry name" value="Cysteine Rich Protein"/>
    <property type="match status" value="1"/>
</dbReference>
<organism evidence="6 7">
    <name type="scientific">Electrophorus electricus</name>
    <name type="common">Electric eel</name>
    <name type="synonym">Gymnotus electricus</name>
    <dbReference type="NCBI Taxonomy" id="8005"/>
    <lineage>
        <taxon>Eukaryota</taxon>
        <taxon>Metazoa</taxon>
        <taxon>Chordata</taxon>
        <taxon>Craniata</taxon>
        <taxon>Vertebrata</taxon>
        <taxon>Euteleostomi</taxon>
        <taxon>Actinopterygii</taxon>
        <taxon>Neopterygii</taxon>
        <taxon>Teleostei</taxon>
        <taxon>Ostariophysi</taxon>
        <taxon>Gymnotiformes</taxon>
        <taxon>Gymnotoidei</taxon>
        <taxon>Gymnotidae</taxon>
        <taxon>Electrophorus</taxon>
    </lineage>
</organism>
<dbReference type="Pfam" id="PF00412">
    <property type="entry name" value="LIM"/>
    <property type="match status" value="1"/>
</dbReference>
<keyword evidence="3 4" id="KW-0440">LIM domain</keyword>
<dbReference type="AlphaFoldDB" id="A0AAY5EVB8"/>
<dbReference type="PANTHER" id="PTHR24206">
    <property type="entry name" value="OS06G0237300 PROTEIN"/>
    <property type="match status" value="1"/>
</dbReference>
<dbReference type="SMART" id="SM00132">
    <property type="entry name" value="LIM"/>
    <property type="match status" value="1"/>
</dbReference>
<protein>
    <recommendedName>
        <fullName evidence="5">LIM zinc-binding domain-containing protein</fullName>
    </recommendedName>
</protein>
<dbReference type="PROSITE" id="PS50023">
    <property type="entry name" value="LIM_DOMAIN_2"/>
    <property type="match status" value="1"/>
</dbReference>
<name>A0AAY5EVB8_ELEEL</name>
<dbReference type="InterPro" id="IPR001781">
    <property type="entry name" value="Znf_LIM"/>
</dbReference>
<evidence type="ECO:0000256" key="2">
    <source>
        <dbReference type="ARBA" id="ARBA00022833"/>
    </source>
</evidence>
<keyword evidence="2 4" id="KW-0862">Zinc</keyword>
<evidence type="ECO:0000259" key="5">
    <source>
        <dbReference type="PROSITE" id="PS50023"/>
    </source>
</evidence>